<evidence type="ECO:0000256" key="3">
    <source>
        <dbReference type="ARBA" id="ARBA00022692"/>
    </source>
</evidence>
<keyword evidence="11" id="KW-1185">Reference proteome</keyword>
<keyword evidence="6 8" id="KW-0472">Membrane</keyword>
<protein>
    <submittedName>
        <fullName evidence="10">Cytochrome c biogenesis protein, transmembrane region</fullName>
    </submittedName>
</protein>
<dbReference type="RefSeq" id="WP_011815123.1">
    <property type="nucleotide sequence ID" value="NC_008789.1"/>
</dbReference>
<dbReference type="InterPro" id="IPR013766">
    <property type="entry name" value="Thioredoxin_domain"/>
</dbReference>
<proteinExistence type="predicted"/>
<dbReference type="InterPro" id="IPR003834">
    <property type="entry name" value="Cyt_c_assmbl_TM_dom"/>
</dbReference>
<dbReference type="GO" id="GO:0017004">
    <property type="term" value="P:cytochrome complex assembly"/>
    <property type="evidence" value="ECO:0007669"/>
    <property type="project" value="UniProtKB-KW"/>
</dbReference>
<gene>
    <name evidence="10" type="ordered locus">Hhal_2338</name>
</gene>
<dbReference type="InterPro" id="IPR017937">
    <property type="entry name" value="Thioredoxin_CS"/>
</dbReference>
<dbReference type="SUPFAM" id="SSF74863">
    <property type="entry name" value="Thiol:disulfide interchange protein DsbD, N-terminal domain (DsbD-alpha)"/>
    <property type="match status" value="1"/>
</dbReference>
<feature type="transmembrane region" description="Helical" evidence="8">
    <location>
        <begin position="266"/>
        <end position="287"/>
    </location>
</feature>
<dbReference type="GO" id="GO:0005886">
    <property type="term" value="C:plasma membrane"/>
    <property type="evidence" value="ECO:0007669"/>
    <property type="project" value="UniProtKB-SubCell"/>
</dbReference>
<dbReference type="KEGG" id="hha:Hhal_2338"/>
<dbReference type="eggNOG" id="COG4232">
    <property type="taxonomic scope" value="Bacteria"/>
</dbReference>
<feature type="transmembrane region" description="Helical" evidence="8">
    <location>
        <begin position="227"/>
        <end position="246"/>
    </location>
</feature>
<reference evidence="11" key="1">
    <citation type="submission" date="2006-12" db="EMBL/GenBank/DDBJ databases">
        <title>Complete sequence of Halorhodospira halophila SL1.</title>
        <authorList>
            <consortium name="US DOE Joint Genome Institute"/>
            <person name="Copeland A."/>
            <person name="Lucas S."/>
            <person name="Lapidus A."/>
            <person name="Barry K."/>
            <person name="Detter J.C."/>
            <person name="Glavina del Rio T."/>
            <person name="Hammon N."/>
            <person name="Israni S."/>
            <person name="Dalin E."/>
            <person name="Tice H."/>
            <person name="Pitluck S."/>
            <person name="Saunders E."/>
            <person name="Brettin T."/>
            <person name="Bruce D."/>
            <person name="Han C."/>
            <person name="Tapia R."/>
            <person name="Schmutz J."/>
            <person name="Larimer F."/>
            <person name="Land M."/>
            <person name="Hauser L."/>
            <person name="Kyrpides N."/>
            <person name="Mikhailova N."/>
            <person name="Hoff W."/>
            <person name="Richardson P."/>
        </authorList>
    </citation>
    <scope>NUCLEOTIDE SEQUENCE [LARGE SCALE GENOMIC DNA]</scope>
    <source>
        <strain evidence="11">DSM 244 / SL1</strain>
    </source>
</reference>
<evidence type="ECO:0000256" key="5">
    <source>
        <dbReference type="ARBA" id="ARBA00022989"/>
    </source>
</evidence>
<evidence type="ECO:0000256" key="6">
    <source>
        <dbReference type="ARBA" id="ARBA00023136"/>
    </source>
</evidence>
<accession>A1WZI9</accession>
<organism evidence="10 11">
    <name type="scientific">Halorhodospira halophila (strain DSM 244 / SL1)</name>
    <name type="common">Ectothiorhodospira halophila (strain DSM 244 / SL1)</name>
    <dbReference type="NCBI Taxonomy" id="349124"/>
    <lineage>
        <taxon>Bacteria</taxon>
        <taxon>Pseudomonadati</taxon>
        <taxon>Pseudomonadota</taxon>
        <taxon>Gammaproteobacteria</taxon>
        <taxon>Chromatiales</taxon>
        <taxon>Ectothiorhodospiraceae</taxon>
        <taxon>Halorhodospira</taxon>
    </lineage>
</organism>
<dbReference type="Gene3D" id="3.40.30.10">
    <property type="entry name" value="Glutaredoxin"/>
    <property type="match status" value="1"/>
</dbReference>
<dbReference type="SUPFAM" id="SSF52833">
    <property type="entry name" value="Thioredoxin-like"/>
    <property type="match status" value="1"/>
</dbReference>
<sequence length="609" mass="64002">MTGRMRFDRGGLVAALWLALGLLVAATPAQGMVDQQEIFPFTVEQVGEDRLVARWDVAEDHYLYRHAFDFELRDGDNEIIEVSYPSGEAFSDEFFGDVVIYRGTLQVHLQTAEPVGEGAQLYAEFQGCNEPESLCYPPSSLEAEIASGAVQYSDGSGGAGAAGGGGQGPMGELEALLGGGNLWAILGGFFAAGLLLAFTACIYPMIPILSGLIVGSQPGGGRPGTGRALWLSFVYVQGMAITYALAGALAGLSGRAIQADLQGPVVTVAFSALFVALALAMFGLYNLQMPASVQGRLQAASSRLPGGQVAGVAAMGVLSTLIVGACSGPALVAALAFIGNTGEVVLGAGALYIMALGMGAPLLAVGTAAGRWMPRSGPWMESVKQVFGFIFLGVAWWMSSRLMPDGLVLAGWAVLLLAAAVWLAWRLLRSRGTGGSVPARGAGATLAAVLAVAGAAQVLGAVTGAGDPLRPWVGITGDPYAQARAQVLEEWRHVETLDELEELLDEAREAGRPVVIDFSAEWCVYCVQLEERTLPDDRVQAALEGAEKVRIDVTDMTDADRELMEAYGVYLPPAILFYNGEGEEQSEYRVAGFKDAEAFAERTREAFGG</sequence>
<feature type="transmembrane region" description="Helical" evidence="8">
    <location>
        <begin position="182"/>
        <end position="206"/>
    </location>
</feature>
<dbReference type="Pfam" id="PF11412">
    <property type="entry name" value="DsbD_N"/>
    <property type="match status" value="1"/>
</dbReference>
<feature type="domain" description="Thioredoxin" evidence="9">
    <location>
        <begin position="474"/>
        <end position="609"/>
    </location>
</feature>
<dbReference type="PANTHER" id="PTHR32234">
    <property type="entry name" value="THIOL:DISULFIDE INTERCHANGE PROTEIN DSBD"/>
    <property type="match status" value="1"/>
</dbReference>
<evidence type="ECO:0000256" key="2">
    <source>
        <dbReference type="ARBA" id="ARBA00022475"/>
    </source>
</evidence>
<dbReference type="GO" id="GO:0015035">
    <property type="term" value="F:protein-disulfide reductase activity"/>
    <property type="evidence" value="ECO:0007669"/>
    <property type="project" value="TreeGrafter"/>
</dbReference>
<keyword evidence="3 8" id="KW-0812">Transmembrane</keyword>
<dbReference type="EMBL" id="CP000544">
    <property type="protein sequence ID" value="ABM63101.1"/>
    <property type="molecule type" value="Genomic_DNA"/>
</dbReference>
<name>A1WZI9_HALHL</name>
<evidence type="ECO:0000256" key="7">
    <source>
        <dbReference type="ARBA" id="ARBA00023284"/>
    </source>
</evidence>
<dbReference type="Pfam" id="PF13899">
    <property type="entry name" value="Thioredoxin_7"/>
    <property type="match status" value="1"/>
</dbReference>
<dbReference type="Gene3D" id="2.60.40.1250">
    <property type="entry name" value="Thiol:disulfide interchange protein DsbD, N-terminal domain"/>
    <property type="match status" value="1"/>
</dbReference>
<keyword evidence="7" id="KW-0676">Redox-active center</keyword>
<dbReference type="InterPro" id="IPR036249">
    <property type="entry name" value="Thioredoxin-like_sf"/>
</dbReference>
<dbReference type="PROSITE" id="PS51352">
    <property type="entry name" value="THIOREDOXIN_2"/>
    <property type="match status" value="1"/>
</dbReference>
<evidence type="ECO:0000256" key="1">
    <source>
        <dbReference type="ARBA" id="ARBA00004651"/>
    </source>
</evidence>
<dbReference type="Proteomes" id="UP000000647">
    <property type="component" value="Chromosome"/>
</dbReference>
<feature type="transmembrane region" description="Helical" evidence="8">
    <location>
        <begin position="344"/>
        <end position="365"/>
    </location>
</feature>
<dbReference type="InterPro" id="IPR036929">
    <property type="entry name" value="DsbDN_sf"/>
</dbReference>
<feature type="transmembrane region" description="Helical" evidence="8">
    <location>
        <begin position="308"/>
        <end position="338"/>
    </location>
</feature>
<evidence type="ECO:0000313" key="11">
    <source>
        <dbReference type="Proteomes" id="UP000000647"/>
    </source>
</evidence>
<dbReference type="GO" id="GO:0045454">
    <property type="term" value="P:cell redox homeostasis"/>
    <property type="evidence" value="ECO:0007669"/>
    <property type="project" value="TreeGrafter"/>
</dbReference>
<keyword evidence="4" id="KW-0201">Cytochrome c-type biogenesis</keyword>
<evidence type="ECO:0000259" key="9">
    <source>
        <dbReference type="PROSITE" id="PS51352"/>
    </source>
</evidence>
<comment type="subcellular location">
    <subcellularLocation>
        <location evidence="1">Cell membrane</location>
        <topology evidence="1">Multi-pass membrane protein</topology>
    </subcellularLocation>
</comment>
<dbReference type="OrthoDB" id="9811036at2"/>
<keyword evidence="2" id="KW-1003">Cell membrane</keyword>
<evidence type="ECO:0000256" key="8">
    <source>
        <dbReference type="SAM" id="Phobius"/>
    </source>
</evidence>
<reference evidence="10 11" key="2">
    <citation type="journal article" date="2013" name="Stand. Genomic Sci.">
        <title>Complete genome sequence of Halorhodospira halophila SL1.</title>
        <authorList>
            <person name="Challacombe J.F."/>
            <person name="Majid S."/>
            <person name="Deole R."/>
            <person name="Brettin T.S."/>
            <person name="Bruce D."/>
            <person name="Delano S.F."/>
            <person name="Detter J.C."/>
            <person name="Gleasner C.D."/>
            <person name="Han C.S."/>
            <person name="Misra M."/>
            <person name="Reitenga K.G."/>
            <person name="Mikhailova N."/>
            <person name="Woyke T."/>
            <person name="Pitluck S."/>
            <person name="Nolan M."/>
            <person name="Land M.L."/>
            <person name="Saunders E."/>
            <person name="Tapia R."/>
            <person name="Lapidus A."/>
            <person name="Ivanova N."/>
            <person name="Hoff W.D."/>
        </authorList>
    </citation>
    <scope>NUCLEOTIDE SEQUENCE [LARGE SCALE GENOMIC DNA]</scope>
    <source>
        <strain evidence="11">DSM 244 / SL1</strain>
    </source>
</reference>
<dbReference type="PROSITE" id="PS00194">
    <property type="entry name" value="THIOREDOXIN_1"/>
    <property type="match status" value="1"/>
</dbReference>
<feature type="transmembrane region" description="Helical" evidence="8">
    <location>
        <begin position="386"/>
        <end position="403"/>
    </location>
</feature>
<evidence type="ECO:0000313" key="10">
    <source>
        <dbReference type="EMBL" id="ABM63101.1"/>
    </source>
</evidence>
<dbReference type="AlphaFoldDB" id="A1WZI9"/>
<dbReference type="NCBIfam" id="NF001419">
    <property type="entry name" value="PRK00293.1"/>
    <property type="match status" value="1"/>
</dbReference>
<evidence type="ECO:0000256" key="4">
    <source>
        <dbReference type="ARBA" id="ARBA00022748"/>
    </source>
</evidence>
<dbReference type="Pfam" id="PF02683">
    <property type="entry name" value="DsbD_TM"/>
    <property type="match status" value="1"/>
</dbReference>
<dbReference type="HOGENOM" id="CLU_014657_3_0_6"/>
<dbReference type="PANTHER" id="PTHR32234:SF0">
    <property type="entry name" value="THIOL:DISULFIDE INTERCHANGE PROTEIN DSBD"/>
    <property type="match status" value="1"/>
</dbReference>
<keyword evidence="5 8" id="KW-1133">Transmembrane helix</keyword>
<feature type="transmembrane region" description="Helical" evidence="8">
    <location>
        <begin position="409"/>
        <end position="428"/>
    </location>
</feature>
<dbReference type="InterPro" id="IPR028250">
    <property type="entry name" value="DsbDN"/>
</dbReference>
<dbReference type="STRING" id="349124.Hhal_2338"/>